<dbReference type="InterPro" id="IPR058637">
    <property type="entry name" value="YknX-like_C"/>
</dbReference>
<comment type="similarity">
    <text evidence="1">Belongs to the membrane fusion protein (MFP) (TC 8.A.1) family.</text>
</comment>
<proteinExistence type="inferred from homology"/>
<gene>
    <name evidence="6" type="ORF">D5R81_06450</name>
</gene>
<dbReference type="InterPro" id="IPR058792">
    <property type="entry name" value="Beta-barrel_RND_2"/>
</dbReference>
<name>A0A3A6UGX9_9GAMM</name>
<evidence type="ECO:0000259" key="3">
    <source>
        <dbReference type="Pfam" id="PF25954"/>
    </source>
</evidence>
<accession>A0A3A6UGX9</accession>
<dbReference type="Proteomes" id="UP000273022">
    <property type="component" value="Unassembled WGS sequence"/>
</dbReference>
<dbReference type="SUPFAM" id="SSF111369">
    <property type="entry name" value="HlyD-like secretion proteins"/>
    <property type="match status" value="1"/>
</dbReference>
<reference evidence="6 7" key="1">
    <citation type="submission" date="2018-09" db="EMBL/GenBank/DDBJ databases">
        <title>Phylogeny of the Shewanellaceae, and recommendation for two new genera, Pseudoshewanella and Parashewanella.</title>
        <authorList>
            <person name="Wang G."/>
        </authorList>
    </citation>
    <scope>NUCLEOTIDE SEQUENCE [LARGE SCALE GENOMIC DNA]</scope>
    <source>
        <strain evidence="6 7">KCTC 22492</strain>
    </source>
</reference>
<evidence type="ECO:0000313" key="6">
    <source>
        <dbReference type="EMBL" id="RJY18209.1"/>
    </source>
</evidence>
<dbReference type="NCBIfam" id="TIGR01730">
    <property type="entry name" value="RND_mfp"/>
    <property type="match status" value="1"/>
</dbReference>
<dbReference type="AlphaFoldDB" id="A0A3A6UGX9"/>
<evidence type="ECO:0000259" key="5">
    <source>
        <dbReference type="Pfam" id="PF25989"/>
    </source>
</evidence>
<keyword evidence="2" id="KW-0732">Signal</keyword>
<feature type="signal peptide" evidence="2">
    <location>
        <begin position="1"/>
        <end position="25"/>
    </location>
</feature>
<dbReference type="PANTHER" id="PTHR30469:SF38">
    <property type="entry name" value="HLYD FAMILY SECRETION PROTEIN"/>
    <property type="match status" value="1"/>
</dbReference>
<dbReference type="OrthoDB" id="9806939at2"/>
<dbReference type="Gene3D" id="2.40.30.170">
    <property type="match status" value="1"/>
</dbReference>
<dbReference type="Gene3D" id="2.40.50.100">
    <property type="match status" value="1"/>
</dbReference>
<feature type="domain" description="YknX-like C-terminal permuted SH3-like" evidence="5">
    <location>
        <begin position="281"/>
        <end position="348"/>
    </location>
</feature>
<dbReference type="Pfam" id="PF25973">
    <property type="entry name" value="BSH_CzcB"/>
    <property type="match status" value="1"/>
</dbReference>
<dbReference type="Pfam" id="PF25954">
    <property type="entry name" value="Beta-barrel_RND_2"/>
    <property type="match status" value="1"/>
</dbReference>
<feature type="domain" description="CzcB-like barrel-sandwich hybrid" evidence="4">
    <location>
        <begin position="68"/>
        <end position="193"/>
    </location>
</feature>
<evidence type="ECO:0000313" key="7">
    <source>
        <dbReference type="Proteomes" id="UP000273022"/>
    </source>
</evidence>
<dbReference type="Pfam" id="PF25989">
    <property type="entry name" value="YknX_C"/>
    <property type="match status" value="1"/>
</dbReference>
<comment type="caution">
    <text evidence="6">The sequence shown here is derived from an EMBL/GenBank/DDBJ whole genome shotgun (WGS) entry which is preliminary data.</text>
</comment>
<dbReference type="PROSITE" id="PS51257">
    <property type="entry name" value="PROKAR_LIPOPROTEIN"/>
    <property type="match status" value="1"/>
</dbReference>
<dbReference type="GO" id="GO:1990281">
    <property type="term" value="C:efflux pump complex"/>
    <property type="evidence" value="ECO:0007669"/>
    <property type="project" value="TreeGrafter"/>
</dbReference>
<dbReference type="InterPro" id="IPR058647">
    <property type="entry name" value="BSH_CzcB-like"/>
</dbReference>
<keyword evidence="7" id="KW-1185">Reference proteome</keyword>
<dbReference type="Gene3D" id="1.10.287.470">
    <property type="entry name" value="Helix hairpin bin"/>
    <property type="match status" value="1"/>
</dbReference>
<feature type="domain" description="CusB-like beta-barrel" evidence="3">
    <location>
        <begin position="203"/>
        <end position="273"/>
    </location>
</feature>
<evidence type="ECO:0000256" key="2">
    <source>
        <dbReference type="SAM" id="SignalP"/>
    </source>
</evidence>
<organism evidence="6 7">
    <name type="scientific">Parashewanella spongiae</name>
    <dbReference type="NCBI Taxonomy" id="342950"/>
    <lineage>
        <taxon>Bacteria</taxon>
        <taxon>Pseudomonadati</taxon>
        <taxon>Pseudomonadota</taxon>
        <taxon>Gammaproteobacteria</taxon>
        <taxon>Alteromonadales</taxon>
        <taxon>Shewanellaceae</taxon>
        <taxon>Parashewanella</taxon>
    </lineage>
</organism>
<dbReference type="Gene3D" id="2.40.420.20">
    <property type="match status" value="1"/>
</dbReference>
<feature type="chain" id="PRO_5017403336" evidence="2">
    <location>
        <begin position="26"/>
        <end position="363"/>
    </location>
</feature>
<dbReference type="EMBL" id="QYYH01000029">
    <property type="protein sequence ID" value="RJY18209.1"/>
    <property type="molecule type" value="Genomic_DNA"/>
</dbReference>
<evidence type="ECO:0000256" key="1">
    <source>
        <dbReference type="ARBA" id="ARBA00009477"/>
    </source>
</evidence>
<protein>
    <submittedName>
        <fullName evidence="6">Efflux RND transporter periplasmic adaptor subunit</fullName>
    </submittedName>
</protein>
<evidence type="ECO:0000259" key="4">
    <source>
        <dbReference type="Pfam" id="PF25973"/>
    </source>
</evidence>
<dbReference type="InterPro" id="IPR006143">
    <property type="entry name" value="RND_pump_MFP"/>
</dbReference>
<dbReference type="PANTHER" id="PTHR30469">
    <property type="entry name" value="MULTIDRUG RESISTANCE PROTEIN MDTA"/>
    <property type="match status" value="1"/>
</dbReference>
<dbReference type="GO" id="GO:0015562">
    <property type="term" value="F:efflux transmembrane transporter activity"/>
    <property type="evidence" value="ECO:0007669"/>
    <property type="project" value="TreeGrafter"/>
</dbReference>
<sequence length="363" mass="40102">MDNFGKTARSYSLILAIALSGALTACSKGDAEEKKEETYAIPVETAIVTTGDVGSFYSTTATLEAPEEAEVVTRVAGLIEQLHTEEGMQVKKGQLLATIDSRRQLYQYQQSEAEVKVIEQELERLNKMTNKQFISADSISKLQYNLQAATAQRDLAKLQLTESEVRSPIDGVIAKRFVKAGNMIKEFEPLFHVVRQDELHAIVHLPEQQLSNLKIDQQASVSSTLNPDYRASANVIRISPVVDATSGTFKVTLLLPNADNQFKSGMFTRTELQYDTHQQVTVVPYNALVNQDNNYAIYVIDNGKANQKDVTIGYQQDGLVEILSGVNLGEQIVIRGQHNLKDQSDVEVINSAEVAAIQQPVSK</sequence>
<dbReference type="RefSeq" id="WP_121852837.1">
    <property type="nucleotide sequence ID" value="NZ_CP037952.1"/>
</dbReference>